<feature type="domain" description="PDZ" evidence="17">
    <location>
        <begin position="278"/>
        <end position="369"/>
    </location>
</feature>
<evidence type="ECO:0000256" key="9">
    <source>
        <dbReference type="ARBA" id="ARBA00022764"/>
    </source>
</evidence>
<dbReference type="PANTHER" id="PTHR22939">
    <property type="entry name" value="SERINE PROTEASE FAMILY S1C HTRA-RELATED"/>
    <property type="match status" value="1"/>
</dbReference>
<keyword evidence="6 18" id="KW-0645">Protease</keyword>
<keyword evidence="12" id="KW-0346">Stress response</keyword>
<dbReference type="InterPro" id="IPR001940">
    <property type="entry name" value="Peptidase_S1C"/>
</dbReference>
<evidence type="ECO:0000256" key="5">
    <source>
        <dbReference type="ARBA" id="ARBA00013958"/>
    </source>
</evidence>
<dbReference type="InterPro" id="IPR009003">
    <property type="entry name" value="Peptidase_S1_PA"/>
</dbReference>
<comment type="caution">
    <text evidence="18">The sequence shown here is derived from an EMBL/GenBank/DDBJ whole genome shotgun (WGS) entry which is preliminary data.</text>
</comment>
<reference evidence="18 19" key="1">
    <citation type="submission" date="2018-10" db="EMBL/GenBank/DDBJ databases">
        <title>Genomic Encyclopedia of Type Strains, Phase IV (KMG-IV): sequencing the most valuable type-strain genomes for metagenomic binning, comparative biology and taxonomic classification.</title>
        <authorList>
            <person name="Goeker M."/>
        </authorList>
    </citation>
    <scope>NUCLEOTIDE SEQUENCE [LARGE SCALE GENOMIC DNA]</scope>
    <source>
        <strain evidence="18 19">DSM 23841</strain>
    </source>
</reference>
<dbReference type="NCBIfam" id="TIGR02037">
    <property type="entry name" value="degP_htrA_DO"/>
    <property type="match status" value="1"/>
</dbReference>
<dbReference type="PANTHER" id="PTHR22939:SF130">
    <property type="entry name" value="PERIPLASMIC SERINE ENDOPROTEASE DEGP-LIKE-RELATED"/>
    <property type="match status" value="1"/>
</dbReference>
<evidence type="ECO:0000256" key="3">
    <source>
        <dbReference type="ARBA" id="ARBA00010541"/>
    </source>
</evidence>
<feature type="domain" description="PDZ" evidence="17">
    <location>
        <begin position="388"/>
        <end position="473"/>
    </location>
</feature>
<dbReference type="Pfam" id="PF17820">
    <property type="entry name" value="PDZ_6"/>
    <property type="match status" value="1"/>
</dbReference>
<dbReference type="AlphaFoldDB" id="A0A495VT18"/>
<protein>
    <recommendedName>
        <fullName evidence="5">Probable periplasmic serine endoprotease DegP-like</fullName>
        <ecNumber evidence="4">3.4.21.107</ecNumber>
    </recommendedName>
    <alternativeName>
        <fullName evidence="13">Protease Do</fullName>
    </alternativeName>
</protein>
<dbReference type="InterPro" id="IPR036034">
    <property type="entry name" value="PDZ_sf"/>
</dbReference>
<dbReference type="Pfam" id="PF13365">
    <property type="entry name" value="Trypsin_2"/>
    <property type="match status" value="1"/>
</dbReference>
<evidence type="ECO:0000256" key="14">
    <source>
        <dbReference type="PIRSR" id="PIRSR611782-1"/>
    </source>
</evidence>
<dbReference type="RefSeq" id="WP_121459038.1">
    <property type="nucleotide sequence ID" value="NZ_RBXP01000017.1"/>
</dbReference>
<dbReference type="SMART" id="SM00228">
    <property type="entry name" value="PDZ"/>
    <property type="match status" value="2"/>
</dbReference>
<dbReference type="Pfam" id="PF13180">
    <property type="entry name" value="PDZ_2"/>
    <property type="match status" value="1"/>
</dbReference>
<dbReference type="GO" id="GO:0004252">
    <property type="term" value="F:serine-type endopeptidase activity"/>
    <property type="evidence" value="ECO:0007669"/>
    <property type="project" value="InterPro"/>
</dbReference>
<dbReference type="Gene3D" id="2.40.10.120">
    <property type="match status" value="1"/>
</dbReference>
<evidence type="ECO:0000256" key="6">
    <source>
        <dbReference type="ARBA" id="ARBA00022670"/>
    </source>
</evidence>
<feature type="binding site" evidence="15">
    <location>
        <position position="131"/>
    </location>
    <ligand>
        <name>substrate</name>
    </ligand>
</feature>
<evidence type="ECO:0000256" key="16">
    <source>
        <dbReference type="SAM" id="SignalP"/>
    </source>
</evidence>
<feature type="binding site" evidence="15">
    <location>
        <begin position="232"/>
        <end position="234"/>
    </location>
    <ligand>
        <name>substrate</name>
    </ligand>
</feature>
<evidence type="ECO:0000256" key="4">
    <source>
        <dbReference type="ARBA" id="ARBA00013035"/>
    </source>
</evidence>
<dbReference type="GO" id="GO:0006508">
    <property type="term" value="P:proteolysis"/>
    <property type="evidence" value="ECO:0007669"/>
    <property type="project" value="UniProtKB-KW"/>
</dbReference>
<feature type="signal peptide" evidence="16">
    <location>
        <begin position="1"/>
        <end position="24"/>
    </location>
</feature>
<evidence type="ECO:0000256" key="12">
    <source>
        <dbReference type="ARBA" id="ARBA00023016"/>
    </source>
</evidence>
<evidence type="ECO:0000313" key="18">
    <source>
        <dbReference type="EMBL" id="RKT50818.1"/>
    </source>
</evidence>
<evidence type="ECO:0000256" key="10">
    <source>
        <dbReference type="ARBA" id="ARBA00022801"/>
    </source>
</evidence>
<comment type="catalytic activity">
    <reaction evidence="1">
        <text>Acts on substrates that are at least partially unfolded. The cleavage site P1 residue is normally between a pair of hydrophobic residues, such as Val-|-Val.</text>
        <dbReference type="EC" id="3.4.21.107"/>
    </reaction>
</comment>
<sequence length="483" mass="49639">MPLNRLKLTVAALAVSAAVGGAYALGQHPSGNAPAPAAAPVAVATPVAAPAPAGFPDLRSIVAANAPAVVNIAVTANRKATYGGPQIDPSDPFFKFFRQFRGLIPEDAEPSRGVGSGFIVSADGTILTNAHVVADADEVIVKLNDKREYTAKILGLDQASDVAVLKIEARNLPTVRIGNSKSAQVGEWVLAIGSPYGFESSASAGIISAKSRSLPDGSYVPFLQTDVAVNPGNSGGPLFNLQGEVIGINSQIYSRSGGYQGLSFAIPIEVAMNVERQIVAHGKVERGRLGVAIQEVNQSLADSFGLPRPAGALVSSVDKDGPAARAGLEAGDVILGIDGQPVNASGELPAVVAAKRPGETVRLQVWRNKAMRDIVVKVGAFQEARSAAAETPSADKGRLGVAVRPLTPEESRRRGIAGGLVVEQVGGAAARAGIRPGDLILSVNGEAVGDIDKLRAAIGKSGKKAALLVERDNARLFVPVDLG</sequence>
<feature type="chain" id="PRO_5039524706" description="Probable periplasmic serine endoprotease DegP-like" evidence="16">
    <location>
        <begin position="25"/>
        <end position="483"/>
    </location>
</feature>
<evidence type="ECO:0000256" key="2">
    <source>
        <dbReference type="ARBA" id="ARBA00004418"/>
    </source>
</evidence>
<organism evidence="18 19">
    <name type="scientific">Azonexus fungiphilus</name>
    <dbReference type="NCBI Taxonomy" id="146940"/>
    <lineage>
        <taxon>Bacteria</taxon>
        <taxon>Pseudomonadati</taxon>
        <taxon>Pseudomonadota</taxon>
        <taxon>Betaproteobacteria</taxon>
        <taxon>Rhodocyclales</taxon>
        <taxon>Azonexaceae</taxon>
        <taxon>Azonexus</taxon>
    </lineage>
</organism>
<dbReference type="InterPro" id="IPR041489">
    <property type="entry name" value="PDZ_6"/>
</dbReference>
<evidence type="ECO:0000259" key="17">
    <source>
        <dbReference type="PROSITE" id="PS50106"/>
    </source>
</evidence>
<dbReference type="PRINTS" id="PR00834">
    <property type="entry name" value="PROTEASES2C"/>
</dbReference>
<evidence type="ECO:0000256" key="11">
    <source>
        <dbReference type="ARBA" id="ARBA00022825"/>
    </source>
</evidence>
<feature type="active site" description="Charge relay system" evidence="14">
    <location>
        <position position="161"/>
    </location>
</feature>
<keyword evidence="11" id="KW-0720">Serine protease</keyword>
<keyword evidence="9" id="KW-0574">Periplasm</keyword>
<dbReference type="InterPro" id="IPR011782">
    <property type="entry name" value="Pept_S1C_Do"/>
</dbReference>
<keyword evidence="10" id="KW-0378">Hydrolase</keyword>
<comment type="subcellular location">
    <subcellularLocation>
        <location evidence="2">Periplasm</location>
    </subcellularLocation>
</comment>
<keyword evidence="19" id="KW-1185">Reference proteome</keyword>
<feature type="active site" description="Charge relay system" evidence="14">
    <location>
        <position position="131"/>
    </location>
</feature>
<accession>A0A495VT18</accession>
<dbReference type="CDD" id="cd10839">
    <property type="entry name" value="cpPDZ1_DegP-like"/>
    <property type="match status" value="1"/>
</dbReference>
<proteinExistence type="inferred from homology"/>
<dbReference type="SUPFAM" id="SSF50494">
    <property type="entry name" value="Trypsin-like serine proteases"/>
    <property type="match status" value="1"/>
</dbReference>
<comment type="similarity">
    <text evidence="3">Belongs to the peptidase S1C family.</text>
</comment>
<evidence type="ECO:0000256" key="13">
    <source>
        <dbReference type="ARBA" id="ARBA00032850"/>
    </source>
</evidence>
<dbReference type="EC" id="3.4.21.107" evidence="4"/>
<dbReference type="OrthoDB" id="8520726at2"/>
<dbReference type="EMBL" id="RBXP01000017">
    <property type="protein sequence ID" value="RKT50818.1"/>
    <property type="molecule type" value="Genomic_DNA"/>
</dbReference>
<evidence type="ECO:0000256" key="7">
    <source>
        <dbReference type="ARBA" id="ARBA00022729"/>
    </source>
</evidence>
<name>A0A495VT18_9RHOO</name>
<keyword evidence="7 16" id="KW-0732">Signal</keyword>
<dbReference type="Proteomes" id="UP000270626">
    <property type="component" value="Unassembled WGS sequence"/>
</dbReference>
<feature type="active site" description="Charge relay system" evidence="14">
    <location>
        <position position="234"/>
    </location>
</feature>
<gene>
    <name evidence="18" type="ORF">DFR40_2753</name>
</gene>
<evidence type="ECO:0000313" key="19">
    <source>
        <dbReference type="Proteomes" id="UP000270626"/>
    </source>
</evidence>
<evidence type="ECO:0000256" key="8">
    <source>
        <dbReference type="ARBA" id="ARBA00022737"/>
    </source>
</evidence>
<evidence type="ECO:0000256" key="1">
    <source>
        <dbReference type="ARBA" id="ARBA00001772"/>
    </source>
</evidence>
<feature type="binding site" evidence="15">
    <location>
        <position position="161"/>
    </location>
    <ligand>
        <name>substrate</name>
    </ligand>
</feature>
<dbReference type="PROSITE" id="PS50106">
    <property type="entry name" value="PDZ"/>
    <property type="match status" value="2"/>
</dbReference>
<keyword evidence="8" id="KW-0677">Repeat</keyword>
<dbReference type="Gene3D" id="2.30.42.10">
    <property type="match status" value="2"/>
</dbReference>
<dbReference type="GO" id="GO:0042597">
    <property type="term" value="C:periplasmic space"/>
    <property type="evidence" value="ECO:0007669"/>
    <property type="project" value="UniProtKB-SubCell"/>
</dbReference>
<dbReference type="SUPFAM" id="SSF50156">
    <property type="entry name" value="PDZ domain-like"/>
    <property type="match status" value="2"/>
</dbReference>
<evidence type="ECO:0000256" key="15">
    <source>
        <dbReference type="PIRSR" id="PIRSR611782-2"/>
    </source>
</evidence>
<dbReference type="InterPro" id="IPR001478">
    <property type="entry name" value="PDZ"/>
</dbReference>